<dbReference type="GO" id="GO:0008270">
    <property type="term" value="F:zinc ion binding"/>
    <property type="evidence" value="ECO:0007669"/>
    <property type="project" value="UniProtKB-KW"/>
</dbReference>
<evidence type="ECO:0000256" key="3">
    <source>
        <dbReference type="ARBA" id="ARBA00022833"/>
    </source>
</evidence>
<dbReference type="Gene3D" id="3.30.40.10">
    <property type="entry name" value="Zinc/RING finger domain, C3HC4 (zinc finger)"/>
    <property type="match status" value="1"/>
</dbReference>
<dbReference type="InterPro" id="IPR017907">
    <property type="entry name" value="Znf_RING_CS"/>
</dbReference>
<keyword evidence="2 4" id="KW-0863">Zinc-finger</keyword>
<dbReference type="PROSITE" id="PS50089">
    <property type="entry name" value="ZF_RING_2"/>
    <property type="match status" value="1"/>
</dbReference>
<evidence type="ECO:0000259" key="5">
    <source>
        <dbReference type="PROSITE" id="PS50089"/>
    </source>
</evidence>
<dbReference type="GeneID" id="25479169"/>
<dbReference type="PROSITE" id="PS00518">
    <property type="entry name" value="ZF_RING_1"/>
    <property type="match status" value="1"/>
</dbReference>
<proteinExistence type="predicted"/>
<dbReference type="Proteomes" id="UP000201485">
    <property type="component" value="Segment"/>
</dbReference>
<dbReference type="RefSeq" id="YP_009163881.1">
    <property type="nucleotide sequence ID" value="NC_027778.1"/>
</dbReference>
<dbReference type="KEGG" id="vg:25479169"/>
<dbReference type="SUPFAM" id="SSF57850">
    <property type="entry name" value="RING/U-box"/>
    <property type="match status" value="1"/>
</dbReference>
<keyword evidence="1" id="KW-0479">Metal-binding</keyword>
<evidence type="ECO:0000313" key="9">
    <source>
        <dbReference type="Proteomes" id="UP000510602"/>
    </source>
</evidence>
<protein>
    <submittedName>
        <fullName evidence="6">ORF_120L</fullName>
    </submittedName>
</protein>
<gene>
    <name evidence="6" type="ORF">SDDV_120</name>
</gene>
<dbReference type="InterPro" id="IPR001841">
    <property type="entry name" value="Znf_RING"/>
</dbReference>
<dbReference type="OrthoDB" id="38320at10239"/>
<keyword evidence="8" id="KW-1185">Reference proteome</keyword>
<evidence type="ECO:0000256" key="1">
    <source>
        <dbReference type="ARBA" id="ARBA00022723"/>
    </source>
</evidence>
<evidence type="ECO:0000313" key="7">
    <source>
        <dbReference type="EMBL" id="QLI60656.1"/>
    </source>
</evidence>
<keyword evidence="3" id="KW-0862">Zinc</keyword>
<dbReference type="Proteomes" id="UP000510602">
    <property type="component" value="Segment"/>
</dbReference>
<name>A0A0K1L7B2_9VIRU</name>
<evidence type="ECO:0000256" key="4">
    <source>
        <dbReference type="PROSITE-ProRule" id="PRU00175"/>
    </source>
</evidence>
<accession>A0A0K1L7B2</accession>
<dbReference type="EMBL" id="MN562489">
    <property type="protein sequence ID" value="QLI60656.1"/>
    <property type="molecule type" value="Genomic_DNA"/>
</dbReference>
<organism evidence="6 8">
    <name type="scientific">Scale drop disease virus</name>
    <dbReference type="NCBI Taxonomy" id="1697349"/>
    <lineage>
        <taxon>Viruses</taxon>
        <taxon>Varidnaviria</taxon>
        <taxon>Bamfordvirae</taxon>
        <taxon>Nucleocytoviricota</taxon>
        <taxon>Megaviricetes</taxon>
        <taxon>Pimascovirales</taxon>
        <taxon>Pimascovirales incertae sedis</taxon>
        <taxon>Iridoviridae</taxon>
        <taxon>Alphairidovirinae</taxon>
        <taxon>Megalocytivirus</taxon>
        <taxon>Megalocytivirus lates1</taxon>
    </lineage>
</organism>
<evidence type="ECO:0000313" key="6">
    <source>
        <dbReference type="EMBL" id="AKU37535.1"/>
    </source>
</evidence>
<evidence type="ECO:0000313" key="8">
    <source>
        <dbReference type="Proteomes" id="UP000201485"/>
    </source>
</evidence>
<dbReference type="InterPro" id="IPR013083">
    <property type="entry name" value="Znf_RING/FYVE/PHD"/>
</dbReference>
<feature type="domain" description="RING-type" evidence="5">
    <location>
        <begin position="265"/>
        <end position="301"/>
    </location>
</feature>
<evidence type="ECO:0000256" key="2">
    <source>
        <dbReference type="ARBA" id="ARBA00022771"/>
    </source>
</evidence>
<reference evidence="6 8" key="1">
    <citation type="journal article" date="2015" name="PLoS Pathog.">
        <title>A Novel Virus Causes Scale Drop Disease in Lates calcarifer.</title>
        <authorList>
            <person name="de Groof A."/>
            <person name="Guelen L."/>
            <person name="Deijs M."/>
            <person name="van der Wal Y."/>
            <person name="Miyata M."/>
            <person name="Ng K.S."/>
            <person name="van Grinsven L."/>
            <person name="Simmelink B."/>
            <person name="Biermann Y."/>
            <person name="Grisez L."/>
            <person name="van Lent J."/>
            <person name="de Ronde A."/>
            <person name="Chang S.F."/>
            <person name="Schrier C."/>
            <person name="van der Hoek L."/>
        </authorList>
    </citation>
    <scope>NUCLEOTIDE SEQUENCE [LARGE SCALE GENOMIC DNA]</scope>
    <source>
        <strain evidence="6">C4575</strain>
    </source>
</reference>
<dbReference type="EMBL" id="KR139659">
    <property type="protein sequence ID" value="AKU37535.1"/>
    <property type="molecule type" value="Genomic_DNA"/>
</dbReference>
<sequence>MEHFTSLYGPSHLWSNGNNNSVAIHLKWQYCKETQLSFFTDLTKANGVYTTVYDLHSLESFNRLFHKGLQISLKRKRVTDVTKYHLIASVSRFNNDQSEPSGKIVDVLFSGGYVEHFVYAFYPLVALPTNALVTFQLVKTNQVVPQQYCLPLNYVISVDNWLVPLWANQIIEKSTNCSLVKENVGFSYMLTGTELLYDHYLQFANFDMRFKSSSVTYHTPLKPHRLFKDCDIKDTVISAAPKKRLAEEGYIKLKLEYSDPGLPMCPVCQCATCELMLVGCGHCLCRGCLFAQQIKVCYVCRREVSMFHRIYF</sequence>
<reference evidence="7 9" key="2">
    <citation type="submission" date="2019-10" db="EMBL/GenBank/DDBJ databases">
        <authorList>
            <person name="Kayansamruaj P."/>
        </authorList>
    </citation>
    <scope>NUCLEOTIDE SEQUENCE [LARGE SCALE GENOMIC DNA]</scope>
    <source>
        <strain evidence="7">SDDV_Thai_2019</strain>
    </source>
</reference>